<accession>A0A8X6GBH7</accession>
<evidence type="ECO:0000313" key="3">
    <source>
        <dbReference type="Proteomes" id="UP000887116"/>
    </source>
</evidence>
<name>A0A8X6GBH7_TRICU</name>
<dbReference type="EMBL" id="BMAO01014994">
    <property type="protein sequence ID" value="GFQ98594.1"/>
    <property type="molecule type" value="Genomic_DNA"/>
</dbReference>
<evidence type="ECO:0000313" key="2">
    <source>
        <dbReference type="EMBL" id="GFQ98594.1"/>
    </source>
</evidence>
<keyword evidence="3" id="KW-1185">Reference proteome</keyword>
<protein>
    <submittedName>
        <fullName evidence="2">Uncharacterized protein</fullName>
    </submittedName>
</protein>
<reference evidence="2" key="1">
    <citation type="submission" date="2020-07" db="EMBL/GenBank/DDBJ databases">
        <title>Multicomponent nature underlies the extraordinary mechanical properties of spider dragline silk.</title>
        <authorList>
            <person name="Kono N."/>
            <person name="Nakamura H."/>
            <person name="Mori M."/>
            <person name="Yoshida Y."/>
            <person name="Ohtoshi R."/>
            <person name="Malay A.D."/>
            <person name="Moran D.A.P."/>
            <person name="Tomita M."/>
            <person name="Numata K."/>
            <person name="Arakawa K."/>
        </authorList>
    </citation>
    <scope>NUCLEOTIDE SEQUENCE</scope>
</reference>
<sequence>MPSRKTGRINSKVLQKRSAKTLADNVIARESYNPVPLRVMNESDKEPLEMYEDGDYDGRKRRKKRAQVFHL</sequence>
<organism evidence="2 3">
    <name type="scientific">Trichonephila clavata</name>
    <name type="common">Joro spider</name>
    <name type="synonym">Nephila clavata</name>
    <dbReference type="NCBI Taxonomy" id="2740835"/>
    <lineage>
        <taxon>Eukaryota</taxon>
        <taxon>Metazoa</taxon>
        <taxon>Ecdysozoa</taxon>
        <taxon>Arthropoda</taxon>
        <taxon>Chelicerata</taxon>
        <taxon>Arachnida</taxon>
        <taxon>Araneae</taxon>
        <taxon>Araneomorphae</taxon>
        <taxon>Entelegynae</taxon>
        <taxon>Araneoidea</taxon>
        <taxon>Nephilidae</taxon>
        <taxon>Trichonephila</taxon>
    </lineage>
</organism>
<evidence type="ECO:0000256" key="1">
    <source>
        <dbReference type="SAM" id="MobiDB-lite"/>
    </source>
</evidence>
<feature type="compositionally biased region" description="Basic residues" evidence="1">
    <location>
        <begin position="59"/>
        <end position="71"/>
    </location>
</feature>
<feature type="region of interest" description="Disordered" evidence="1">
    <location>
        <begin position="49"/>
        <end position="71"/>
    </location>
</feature>
<proteinExistence type="predicted"/>
<comment type="caution">
    <text evidence="2">The sequence shown here is derived from an EMBL/GenBank/DDBJ whole genome shotgun (WGS) entry which is preliminary data.</text>
</comment>
<dbReference type="Proteomes" id="UP000887116">
    <property type="component" value="Unassembled WGS sequence"/>
</dbReference>
<dbReference type="AlphaFoldDB" id="A0A8X6GBH7"/>
<gene>
    <name evidence="2" type="ORF">TNCT_68392</name>
</gene>